<dbReference type="InterPro" id="IPR051554">
    <property type="entry name" value="Acetyltransferase_Eis"/>
</dbReference>
<accession>A0A1I0N1H7</accession>
<dbReference type="PANTHER" id="PTHR37817:SF1">
    <property type="entry name" value="N-ACETYLTRANSFERASE EIS"/>
    <property type="match status" value="1"/>
</dbReference>
<keyword evidence="2" id="KW-0808">Transferase</keyword>
<dbReference type="AlphaFoldDB" id="A0A1I0N1H7"/>
<organism evidence="2 3">
    <name type="scientific">Halobacterium jilantaiense</name>
    <dbReference type="NCBI Taxonomy" id="355548"/>
    <lineage>
        <taxon>Archaea</taxon>
        <taxon>Methanobacteriati</taxon>
        <taxon>Methanobacteriota</taxon>
        <taxon>Stenosarchaea group</taxon>
        <taxon>Halobacteria</taxon>
        <taxon>Halobacteriales</taxon>
        <taxon>Halobacteriaceae</taxon>
        <taxon>Halobacterium</taxon>
    </lineage>
</organism>
<dbReference type="PANTHER" id="PTHR37817">
    <property type="entry name" value="N-ACETYLTRANSFERASE EIS"/>
    <property type="match status" value="1"/>
</dbReference>
<dbReference type="SUPFAM" id="SSF55729">
    <property type="entry name" value="Acyl-CoA N-acyltransferases (Nat)"/>
    <property type="match status" value="1"/>
</dbReference>
<dbReference type="PROSITE" id="PS51186">
    <property type="entry name" value="GNAT"/>
    <property type="match status" value="1"/>
</dbReference>
<evidence type="ECO:0000313" key="3">
    <source>
        <dbReference type="Proteomes" id="UP000198518"/>
    </source>
</evidence>
<dbReference type="InterPro" id="IPR041380">
    <property type="entry name" value="Acetyltransf_17"/>
</dbReference>
<dbReference type="Pfam" id="PF17668">
    <property type="entry name" value="Acetyltransf_17"/>
    <property type="match status" value="1"/>
</dbReference>
<gene>
    <name evidence="2" type="ORF">SAMN04487945_0496</name>
</gene>
<evidence type="ECO:0000259" key="1">
    <source>
        <dbReference type="PROSITE" id="PS51186"/>
    </source>
</evidence>
<feature type="domain" description="N-acetyltransferase" evidence="1">
    <location>
        <begin position="2"/>
        <end position="154"/>
    </location>
</feature>
<dbReference type="InterPro" id="IPR016181">
    <property type="entry name" value="Acyl_CoA_acyltransferase"/>
</dbReference>
<dbReference type="OrthoDB" id="212302at2157"/>
<dbReference type="RefSeq" id="WP_089667726.1">
    <property type="nucleotide sequence ID" value="NZ_FOJA01000001.1"/>
</dbReference>
<evidence type="ECO:0000313" key="2">
    <source>
        <dbReference type="EMBL" id="SEV94208.1"/>
    </source>
</evidence>
<proteinExistence type="predicted"/>
<name>A0A1I0N1H7_9EURY</name>
<dbReference type="GO" id="GO:0034069">
    <property type="term" value="F:aminoglycoside N-acetyltransferase activity"/>
    <property type="evidence" value="ECO:0007669"/>
    <property type="project" value="TreeGrafter"/>
</dbReference>
<dbReference type="InterPro" id="IPR000182">
    <property type="entry name" value="GNAT_dom"/>
</dbReference>
<reference evidence="2 3" key="1">
    <citation type="submission" date="2016-10" db="EMBL/GenBank/DDBJ databases">
        <authorList>
            <person name="de Groot N.N."/>
        </authorList>
    </citation>
    <scope>NUCLEOTIDE SEQUENCE [LARGE SCALE GENOMIC DNA]</scope>
    <source>
        <strain evidence="2 3">CGMCC 1.5337</strain>
    </source>
</reference>
<protein>
    <submittedName>
        <fullName evidence="2">Predicted acetyltransferase</fullName>
    </submittedName>
</protein>
<dbReference type="SUPFAM" id="SSF55718">
    <property type="entry name" value="SCP-like"/>
    <property type="match status" value="1"/>
</dbReference>
<dbReference type="InterPro" id="IPR036527">
    <property type="entry name" value="SCP2_sterol-bd_dom_sf"/>
</dbReference>
<dbReference type="Pfam" id="PF13530">
    <property type="entry name" value="SCP2_2"/>
    <property type="match status" value="1"/>
</dbReference>
<dbReference type="GO" id="GO:0030649">
    <property type="term" value="P:aminoglycoside antibiotic catabolic process"/>
    <property type="evidence" value="ECO:0007669"/>
    <property type="project" value="TreeGrafter"/>
</dbReference>
<dbReference type="Gene3D" id="3.40.630.30">
    <property type="match status" value="2"/>
</dbReference>
<dbReference type="EMBL" id="FOJA01000001">
    <property type="protein sequence ID" value="SEV94208.1"/>
    <property type="molecule type" value="Genomic_DNA"/>
</dbReference>
<dbReference type="Gene3D" id="3.30.1050.10">
    <property type="entry name" value="SCP2 sterol-binding domain"/>
    <property type="match status" value="1"/>
</dbReference>
<dbReference type="STRING" id="355548.SAMN04487945_0496"/>
<dbReference type="Proteomes" id="UP000198518">
    <property type="component" value="Unassembled WGS sequence"/>
</dbReference>
<keyword evidence="3" id="KW-1185">Reference proteome</keyword>
<dbReference type="InterPro" id="IPR025559">
    <property type="entry name" value="Eis_dom"/>
</dbReference>
<sequence length="400" mass="44266">MPDFRPVSDDDVGAFRSMVSYAFTPTRGPTDPDEVDEDDIPAPWQVGRRYGLYDDGDDLVTVCKHVDFDVRVRGDTHAMHGLSAVASPPEHRRQGYVGEMLRESLATSRDDSVYLSALWPFKRSFYGQFGWATCNRMVRHELPPDHLSFAREATDGEFVPLGEDDWERMDAVHDADGAALDLTVDRTEEWWQKRILSGWEDDPFVYGWERDGDLEAYLTYTVDSSEDTGTLQVRDWACAGHDGLLAVLAFLADHDSQVDEVAFWTGEYADVLDLLPNPGDATTELSLGPMVRLVDVPAALEALSYPEAATADLVLDVTDPLADWNGDTYRLTVEDGSAAVDRTDADADAELGVGALSQLAVGYRTADELATVRDLDADDDALDALASLFPERATLLRENF</sequence>
<dbReference type="Pfam" id="PF13527">
    <property type="entry name" value="Acetyltransf_9"/>
    <property type="match status" value="1"/>
</dbReference>